<evidence type="ECO:0000313" key="2">
    <source>
        <dbReference type="EMBL" id="ADJ46581.1"/>
    </source>
</evidence>
<dbReference type="AlphaFoldDB" id="A0A0H3D7D5"/>
<organism evidence="2 3">
    <name type="scientific">Amycolatopsis mediterranei (strain U-32)</name>
    <dbReference type="NCBI Taxonomy" id="749927"/>
    <lineage>
        <taxon>Bacteria</taxon>
        <taxon>Bacillati</taxon>
        <taxon>Actinomycetota</taxon>
        <taxon>Actinomycetes</taxon>
        <taxon>Pseudonocardiales</taxon>
        <taxon>Pseudonocardiaceae</taxon>
        <taxon>Amycolatopsis</taxon>
    </lineage>
</organism>
<dbReference type="GeneID" id="92872529"/>
<accession>A0A0H3D7D5</accession>
<feature type="transmembrane region" description="Helical" evidence="1">
    <location>
        <begin position="156"/>
        <end position="177"/>
    </location>
</feature>
<evidence type="ECO:0000313" key="3">
    <source>
        <dbReference type="Proteomes" id="UP000000328"/>
    </source>
</evidence>
<keyword evidence="1" id="KW-0812">Transmembrane</keyword>
<sequence length="225" mass="23499">MTGRAWPFLIARGRRRGYSALLVPGFLREHGFLEATATPLDDVPSRAAATPHGVLVWAEHTVTAAEARGEPRDEYGRPLVLLHGFLCPDGDPAPAAAALTRTRTTALAVYDRFLADEEGFRTERSEPFAIEVTEITEVVRPRVSPPDTPVRPVRGLAWAGAGVLVVAAAVAAVVGFASAGNDAPPPPECGPDVVAPSVAPAVSAATCVRGGTTVTYSAPPSRHPA</sequence>
<dbReference type="eggNOG" id="ENOG50346U8">
    <property type="taxonomic scope" value="Bacteria"/>
</dbReference>
<reference evidence="2 3" key="1">
    <citation type="journal article" date="2010" name="Cell Res.">
        <title>Complete genome sequence of the rifamycin SV-producing Amycolatopsis mediterranei U32 revealed its genetic characteristics in phylogeny and metabolism.</title>
        <authorList>
            <person name="Zhao W."/>
            <person name="Zhong Y."/>
            <person name="Yuan H."/>
            <person name="Wang J."/>
            <person name="Zheng H."/>
            <person name="Wang Y."/>
            <person name="Cen X."/>
            <person name="Xu F."/>
            <person name="Bai J."/>
            <person name="Han X."/>
            <person name="Lu G."/>
            <person name="Zhu Y."/>
            <person name="Shao Z."/>
            <person name="Yan H."/>
            <person name="Li C."/>
            <person name="Peng N."/>
            <person name="Zhang Z."/>
            <person name="Zhang Y."/>
            <person name="Lin W."/>
            <person name="Fan Y."/>
            <person name="Qin Z."/>
            <person name="Hu Y."/>
            <person name="Zhu B."/>
            <person name="Wang S."/>
            <person name="Ding X."/>
            <person name="Zhao G.P."/>
        </authorList>
    </citation>
    <scope>NUCLEOTIDE SEQUENCE [LARGE SCALE GENOMIC DNA]</scope>
    <source>
        <strain evidence="3">U-32</strain>
    </source>
</reference>
<dbReference type="Proteomes" id="UP000000328">
    <property type="component" value="Chromosome"/>
</dbReference>
<keyword evidence="1" id="KW-1133">Transmembrane helix</keyword>
<protein>
    <submittedName>
        <fullName evidence="2">Uncharacterized protein</fullName>
    </submittedName>
</protein>
<dbReference type="KEGG" id="amd:AMED_4815"/>
<keyword evidence="1" id="KW-0472">Membrane</keyword>
<gene>
    <name evidence="2" type="ordered locus">AMED_4815</name>
</gene>
<dbReference type="OrthoDB" id="3831431at2"/>
<dbReference type="EMBL" id="CP002000">
    <property type="protein sequence ID" value="ADJ46581.1"/>
    <property type="molecule type" value="Genomic_DNA"/>
</dbReference>
<name>A0A0H3D7D5_AMYMU</name>
<dbReference type="PATRIC" id="fig|749927.5.peg.4981"/>
<evidence type="ECO:0000256" key="1">
    <source>
        <dbReference type="SAM" id="Phobius"/>
    </source>
</evidence>
<proteinExistence type="predicted"/>
<dbReference type="HOGENOM" id="CLU_1227828_0_0_11"/>
<dbReference type="RefSeq" id="WP_013226647.1">
    <property type="nucleotide sequence ID" value="NC_014318.1"/>
</dbReference>